<dbReference type="Gene3D" id="3.30.420.140">
    <property type="entry name" value="YqgF/RNase H-like domain"/>
    <property type="match status" value="1"/>
</dbReference>
<dbReference type="Pfam" id="PF12836">
    <property type="entry name" value="HHH_3"/>
    <property type="match status" value="1"/>
</dbReference>
<dbReference type="InterPro" id="IPR041692">
    <property type="entry name" value="HHH_9"/>
</dbReference>
<organism evidence="2 3">
    <name type="scientific">Vallitalea pronyensis</name>
    <dbReference type="NCBI Taxonomy" id="1348613"/>
    <lineage>
        <taxon>Bacteria</taxon>
        <taxon>Bacillati</taxon>
        <taxon>Bacillota</taxon>
        <taxon>Clostridia</taxon>
        <taxon>Lachnospirales</taxon>
        <taxon>Vallitaleaceae</taxon>
        <taxon>Vallitalea</taxon>
    </lineage>
</organism>
<dbReference type="InterPro" id="IPR006641">
    <property type="entry name" value="YqgF/RNaseH-like_dom"/>
</dbReference>
<dbReference type="Pfam" id="PF22706">
    <property type="entry name" value="Tex_central_region"/>
    <property type="match status" value="1"/>
</dbReference>
<dbReference type="Pfam" id="PF00575">
    <property type="entry name" value="S1"/>
    <property type="match status" value="1"/>
</dbReference>
<dbReference type="AlphaFoldDB" id="A0A8J8SIW2"/>
<dbReference type="RefSeq" id="WP_212695628.1">
    <property type="nucleotide sequence ID" value="NZ_CP058649.1"/>
</dbReference>
<dbReference type="FunFam" id="1.10.10.650:FF:000001">
    <property type="entry name" value="S1 RNA-binding domain 1"/>
    <property type="match status" value="1"/>
</dbReference>
<dbReference type="InterPro" id="IPR003029">
    <property type="entry name" value="S1_domain"/>
</dbReference>
<dbReference type="KEGG" id="vpy:HZI73_22725"/>
<dbReference type="CDD" id="cd05685">
    <property type="entry name" value="S1_Tex"/>
    <property type="match status" value="1"/>
</dbReference>
<dbReference type="InterPro" id="IPR012337">
    <property type="entry name" value="RNaseH-like_sf"/>
</dbReference>
<dbReference type="Gene3D" id="1.10.150.310">
    <property type="entry name" value="Tex RuvX-like domain-like"/>
    <property type="match status" value="1"/>
</dbReference>
<keyword evidence="3" id="KW-1185">Reference proteome</keyword>
<feature type="domain" description="S1 motif" evidence="1">
    <location>
        <begin position="643"/>
        <end position="712"/>
    </location>
</feature>
<dbReference type="InterPro" id="IPR055179">
    <property type="entry name" value="Tex-like_central_region"/>
</dbReference>
<dbReference type="FunFam" id="2.40.50.140:FF:000051">
    <property type="entry name" value="RNA-binding transcriptional accessory protein"/>
    <property type="match status" value="1"/>
</dbReference>
<dbReference type="Gene3D" id="2.40.50.140">
    <property type="entry name" value="Nucleic acid-binding proteins"/>
    <property type="match status" value="1"/>
</dbReference>
<dbReference type="PANTHER" id="PTHR10724:SF10">
    <property type="entry name" value="S1 RNA-BINDING DOMAIN-CONTAINING PROTEIN 1"/>
    <property type="match status" value="1"/>
</dbReference>
<dbReference type="FunFam" id="1.10.150.310:FF:000001">
    <property type="entry name" value="RNA-binding transcriptional accessory protein"/>
    <property type="match status" value="1"/>
</dbReference>
<dbReference type="Gene3D" id="1.10.10.650">
    <property type="entry name" value="RuvA domain 2-like"/>
    <property type="match status" value="1"/>
</dbReference>
<dbReference type="GO" id="GO:0006139">
    <property type="term" value="P:nucleobase-containing compound metabolic process"/>
    <property type="evidence" value="ECO:0007669"/>
    <property type="project" value="InterPro"/>
</dbReference>
<dbReference type="Proteomes" id="UP000683246">
    <property type="component" value="Chromosome"/>
</dbReference>
<dbReference type="InterPro" id="IPR010994">
    <property type="entry name" value="RuvA_2-like"/>
</dbReference>
<gene>
    <name evidence="2" type="ORF">HZI73_22725</name>
</gene>
<dbReference type="Gene3D" id="1.10.3500.10">
    <property type="entry name" value="Tex N-terminal region-like"/>
    <property type="match status" value="1"/>
</dbReference>
<accession>A0A8J8SIW2</accession>
<dbReference type="Pfam" id="PF16921">
    <property type="entry name" value="Tex_YqgF"/>
    <property type="match status" value="1"/>
</dbReference>
<dbReference type="InterPro" id="IPR023319">
    <property type="entry name" value="Tex-like_HTH_dom_sf"/>
</dbReference>
<evidence type="ECO:0000313" key="2">
    <source>
        <dbReference type="EMBL" id="QUI24928.1"/>
    </source>
</evidence>
<reference evidence="2" key="1">
    <citation type="submission" date="2020-07" db="EMBL/GenBank/DDBJ databases">
        <title>Vallitalea pronyensis genome.</title>
        <authorList>
            <person name="Postec A."/>
        </authorList>
    </citation>
    <scope>NUCLEOTIDE SEQUENCE</scope>
    <source>
        <strain evidence="2">FatNI3</strain>
    </source>
</reference>
<dbReference type="PANTHER" id="PTHR10724">
    <property type="entry name" value="30S RIBOSOMAL PROTEIN S1"/>
    <property type="match status" value="1"/>
</dbReference>
<dbReference type="GO" id="GO:0005737">
    <property type="term" value="C:cytoplasm"/>
    <property type="evidence" value="ECO:0007669"/>
    <property type="project" value="UniProtKB-ARBA"/>
</dbReference>
<dbReference type="SUPFAM" id="SSF50249">
    <property type="entry name" value="Nucleic acid-binding proteins"/>
    <property type="match status" value="1"/>
</dbReference>
<evidence type="ECO:0000259" key="1">
    <source>
        <dbReference type="PROSITE" id="PS50126"/>
    </source>
</evidence>
<dbReference type="GO" id="GO:0003729">
    <property type="term" value="F:mRNA binding"/>
    <property type="evidence" value="ECO:0007669"/>
    <property type="project" value="UniProtKB-ARBA"/>
</dbReference>
<dbReference type="InterPro" id="IPR037027">
    <property type="entry name" value="YqgF/RNaseH-like_dom_sf"/>
</dbReference>
<dbReference type="GO" id="GO:0006412">
    <property type="term" value="P:translation"/>
    <property type="evidence" value="ECO:0007669"/>
    <property type="project" value="TreeGrafter"/>
</dbReference>
<dbReference type="SMART" id="SM00732">
    <property type="entry name" value="YqgFc"/>
    <property type="match status" value="1"/>
</dbReference>
<dbReference type="GO" id="GO:0003735">
    <property type="term" value="F:structural constituent of ribosome"/>
    <property type="evidence" value="ECO:0007669"/>
    <property type="project" value="TreeGrafter"/>
</dbReference>
<dbReference type="EMBL" id="CP058649">
    <property type="protein sequence ID" value="QUI24928.1"/>
    <property type="molecule type" value="Genomic_DNA"/>
</dbReference>
<proteinExistence type="predicted"/>
<dbReference type="SUPFAM" id="SSF53098">
    <property type="entry name" value="Ribonuclease H-like"/>
    <property type="match status" value="1"/>
</dbReference>
<dbReference type="PROSITE" id="PS50126">
    <property type="entry name" value="S1"/>
    <property type="match status" value="1"/>
</dbReference>
<dbReference type="Pfam" id="PF17674">
    <property type="entry name" value="HHH_9"/>
    <property type="match status" value="1"/>
</dbReference>
<dbReference type="FunFam" id="3.30.420.140:FF:000001">
    <property type="entry name" value="RNA-binding transcriptional accessory protein"/>
    <property type="match status" value="1"/>
</dbReference>
<dbReference type="InterPro" id="IPR023323">
    <property type="entry name" value="Tex-like_dom_sf"/>
</dbReference>
<dbReference type="SUPFAM" id="SSF47781">
    <property type="entry name" value="RuvA domain 2-like"/>
    <property type="match status" value="2"/>
</dbReference>
<dbReference type="Pfam" id="PF09371">
    <property type="entry name" value="Tex_N"/>
    <property type="match status" value="1"/>
</dbReference>
<sequence length="713" mass="79678">MDILKALEKELGIKGWQVEATVKLIDEGNTIPFIARYRKEMTGSLSDEVLRDFNDRLVYMRNLEAKKEQVIASIDEQGKLTDALKTSILSAKTLVEVDDLYRPYRPKRRTRATIAKEKGLEPLATLIWMQNLTEPLDLVAAKYINEEKEVKTAEDAIHGAKDILAEMISDEADYRKEIRRRTFTKGKLIVKAKDAAVESVYEMYYDYDEEIKKIAPHRILAINRGEKEKILVVKIEAPTDDISRYLRSRTVREENPYTTGVLEEVIEDSYKRLIGPAIEREIRNDLTENAEEGAIKVFGTNLVQLLMQPPIMGKVVLALDPAFRTGCKIAVIDGTGKVLDTTVIYPTPPVSKVAEAKAKLKALIETYKVDIIAIGNGTASRESELFVVDMLKEMNQTIHYIIVNEAGASVYSASKLGTEEFPTFDVALRSAVSIGRRLQDPLAELVKIDPKSIGVGQYQHDMNQKRLGETLSGVVEDCVNKVGVDLNTASPSLLQYISGINKTIAKNIVNHRETEGKFANRKQLLKVAKLGPKAYEQCAGFLRIINGDNPLDNTGVHPESYKASMRLMEELGYDVTDIKDNSVKGMKSKIQSVEAMAENLGVGVPTLEDIMKELEKPGRDPREEMPKPILRTDVLEMEDLQEGMILKGTVRNVIDFGAFVDIGVHQDGLVHISQMADKYIKHPLEVVAVGDIVDVKVINIDVKKKRIGLSMKA</sequence>
<dbReference type="InterPro" id="IPR018974">
    <property type="entry name" value="Tex-like_N"/>
</dbReference>
<protein>
    <submittedName>
        <fullName evidence="2">RNA-binding transcriptional accessory protein</fullName>
    </submittedName>
</protein>
<dbReference type="InterPro" id="IPR050437">
    <property type="entry name" value="Ribos_protein_bS1-like"/>
</dbReference>
<name>A0A8J8SIW2_9FIRM</name>
<evidence type="ECO:0000313" key="3">
    <source>
        <dbReference type="Proteomes" id="UP000683246"/>
    </source>
</evidence>
<dbReference type="InterPro" id="IPR032639">
    <property type="entry name" value="Tex_YqgF"/>
</dbReference>
<dbReference type="InterPro" id="IPR012340">
    <property type="entry name" value="NA-bd_OB-fold"/>
</dbReference>
<dbReference type="SMART" id="SM00316">
    <property type="entry name" value="S1"/>
    <property type="match status" value="1"/>
</dbReference>
<dbReference type="SUPFAM" id="SSF158832">
    <property type="entry name" value="Tex N-terminal region-like"/>
    <property type="match status" value="1"/>
</dbReference>
<dbReference type="InterPro" id="IPR044146">
    <property type="entry name" value="S1_Tex"/>
</dbReference>